<name>A0A0D9XLJ3_9ORYZ</name>
<dbReference type="AlphaFoldDB" id="A0A0D9XLJ3"/>
<reference evidence="3" key="2">
    <citation type="submission" date="2013-12" db="EMBL/GenBank/DDBJ databases">
        <authorList>
            <person name="Yu Y."/>
            <person name="Lee S."/>
            <person name="de Baynast K."/>
            <person name="Wissotski M."/>
            <person name="Liu L."/>
            <person name="Talag J."/>
            <person name="Goicoechea J."/>
            <person name="Angelova A."/>
            <person name="Jetty R."/>
            <person name="Kudrna D."/>
            <person name="Golser W."/>
            <person name="Rivera L."/>
            <person name="Zhang J."/>
            <person name="Wing R."/>
        </authorList>
    </citation>
    <scope>NUCLEOTIDE SEQUENCE</scope>
</reference>
<evidence type="ECO:0000256" key="1">
    <source>
        <dbReference type="SAM" id="MobiDB-lite"/>
    </source>
</evidence>
<sequence length="94" mass="10494">MDLVAEWGEIGLERRGGTKNQRWQMKRRKTSWGERERGSGGVKSVGASVTAMGAGRGGNTATAWKGIQVDLFLPDFARRWAARASWSRHGHVRR</sequence>
<evidence type="ECO:0000313" key="2">
    <source>
        <dbReference type="EnsemblPlants" id="LPERR10G12050.1"/>
    </source>
</evidence>
<accession>A0A0D9XLJ3</accession>
<dbReference type="Gramene" id="LPERR10G12050.1">
    <property type="protein sequence ID" value="LPERR10G12050.1"/>
    <property type="gene ID" value="LPERR10G12050"/>
</dbReference>
<feature type="region of interest" description="Disordered" evidence="1">
    <location>
        <begin position="16"/>
        <end position="47"/>
    </location>
</feature>
<organism evidence="2 3">
    <name type="scientific">Leersia perrieri</name>
    <dbReference type="NCBI Taxonomy" id="77586"/>
    <lineage>
        <taxon>Eukaryota</taxon>
        <taxon>Viridiplantae</taxon>
        <taxon>Streptophyta</taxon>
        <taxon>Embryophyta</taxon>
        <taxon>Tracheophyta</taxon>
        <taxon>Spermatophyta</taxon>
        <taxon>Magnoliopsida</taxon>
        <taxon>Liliopsida</taxon>
        <taxon>Poales</taxon>
        <taxon>Poaceae</taxon>
        <taxon>BOP clade</taxon>
        <taxon>Oryzoideae</taxon>
        <taxon>Oryzeae</taxon>
        <taxon>Oryzinae</taxon>
        <taxon>Leersia</taxon>
    </lineage>
</organism>
<keyword evidence="3" id="KW-1185">Reference proteome</keyword>
<dbReference type="HOGENOM" id="CLU_2389377_0_0_1"/>
<reference evidence="2" key="3">
    <citation type="submission" date="2015-04" db="UniProtKB">
        <authorList>
            <consortium name="EnsemblPlants"/>
        </authorList>
    </citation>
    <scope>IDENTIFICATION</scope>
</reference>
<evidence type="ECO:0008006" key="4">
    <source>
        <dbReference type="Google" id="ProtNLM"/>
    </source>
</evidence>
<dbReference type="Proteomes" id="UP000032180">
    <property type="component" value="Chromosome 10"/>
</dbReference>
<reference evidence="2 3" key="1">
    <citation type="submission" date="2012-08" db="EMBL/GenBank/DDBJ databases">
        <title>Oryza genome evolution.</title>
        <authorList>
            <person name="Wing R.A."/>
        </authorList>
    </citation>
    <scope>NUCLEOTIDE SEQUENCE</scope>
</reference>
<proteinExistence type="predicted"/>
<evidence type="ECO:0000313" key="3">
    <source>
        <dbReference type="Proteomes" id="UP000032180"/>
    </source>
</evidence>
<dbReference type="EnsemblPlants" id="LPERR10G12050.1">
    <property type="protein sequence ID" value="LPERR10G12050.1"/>
    <property type="gene ID" value="LPERR10G12050"/>
</dbReference>
<protein>
    <recommendedName>
        <fullName evidence="4">DUF834 domain-containing protein</fullName>
    </recommendedName>
</protein>